<evidence type="ECO:0000313" key="4">
    <source>
        <dbReference type="Proteomes" id="UP000694044"/>
    </source>
</evidence>
<feature type="region of interest" description="Disordered" evidence="2">
    <location>
        <begin position="203"/>
        <end position="229"/>
    </location>
</feature>
<gene>
    <name evidence="3" type="ORF">PHYPSEUDO_014991</name>
</gene>
<feature type="coiled-coil region" evidence="1">
    <location>
        <begin position="319"/>
        <end position="386"/>
    </location>
</feature>
<comment type="caution">
    <text evidence="3">The sequence shown here is derived from an EMBL/GenBank/DDBJ whole genome shotgun (WGS) entry which is preliminary data.</text>
</comment>
<feature type="compositionally biased region" description="Low complexity" evidence="2">
    <location>
        <begin position="212"/>
        <end position="229"/>
    </location>
</feature>
<evidence type="ECO:0000313" key="3">
    <source>
        <dbReference type="EMBL" id="KAG7392603.1"/>
    </source>
</evidence>
<keyword evidence="4" id="KW-1185">Reference proteome</keyword>
<dbReference type="PANTHER" id="PTHR24114:SF2">
    <property type="entry name" value="F-BOX DOMAIN-CONTAINING PROTEIN-RELATED"/>
    <property type="match status" value="1"/>
</dbReference>
<dbReference type="OrthoDB" id="120976at2759"/>
<evidence type="ECO:0000256" key="2">
    <source>
        <dbReference type="SAM" id="MobiDB-lite"/>
    </source>
</evidence>
<dbReference type="InterPro" id="IPR001611">
    <property type="entry name" value="Leu-rich_rpt"/>
</dbReference>
<protein>
    <submittedName>
        <fullName evidence="3">Uncharacterized protein</fullName>
    </submittedName>
</protein>
<accession>A0A8T1WKV7</accession>
<organism evidence="3 4">
    <name type="scientific">Phytophthora pseudosyringae</name>
    <dbReference type="NCBI Taxonomy" id="221518"/>
    <lineage>
        <taxon>Eukaryota</taxon>
        <taxon>Sar</taxon>
        <taxon>Stramenopiles</taxon>
        <taxon>Oomycota</taxon>
        <taxon>Peronosporomycetes</taxon>
        <taxon>Peronosporales</taxon>
        <taxon>Peronosporaceae</taxon>
        <taxon>Phytophthora</taxon>
    </lineage>
</organism>
<dbReference type="Proteomes" id="UP000694044">
    <property type="component" value="Unassembled WGS sequence"/>
</dbReference>
<dbReference type="PANTHER" id="PTHR24114">
    <property type="entry name" value="LEUCINE RICH REPEAT FAMILY PROTEIN"/>
    <property type="match status" value="1"/>
</dbReference>
<sequence length="410" mass="44758">MDRPVAAPVRREALELAPEDLQAEFARYAIGVGDANSRLTALQEQYDEEYDAAVVEYEAAIHKLEMQRTKGAYQDALSSAIALEREALEHEPKSATIVREIETNAAPKCLVVRGISLLACCALLRAMRYNTNVHSLDLSNNALTDVVGVAIGNMLTVNKKLQVLDLGFNHLTNVSLQPIGEGLRANAVLTSLMLNSNPVFQLSNDSPTTNRSNSGGAVSNNSSANVKGGSPIKVPPHLAAAFAYVEPFTSALAENNSLTSLNVFNTGIAHEVGRALAHALSKNPSLISVEVAGNMLGQSDLASIASSLKKNQARFFQAEAKSEQLHEEMKKEAQQVQMEKVKEAKRVADAEWHDENARKRAEIRDAEEWERARLTAEAEVQHLLNMEAENKKYLERLEADKKPAKGKGKK</sequence>
<reference evidence="3" key="1">
    <citation type="submission" date="2021-02" db="EMBL/GenBank/DDBJ databases">
        <authorList>
            <person name="Palmer J.M."/>
        </authorList>
    </citation>
    <scope>NUCLEOTIDE SEQUENCE</scope>
    <source>
        <strain evidence="3">SCRP734</strain>
    </source>
</reference>
<keyword evidence="1" id="KW-0175">Coiled coil</keyword>
<dbReference type="Pfam" id="PF13516">
    <property type="entry name" value="LRR_6"/>
    <property type="match status" value="2"/>
</dbReference>
<dbReference type="InterPro" id="IPR052394">
    <property type="entry name" value="LRR-containing"/>
</dbReference>
<dbReference type="AlphaFoldDB" id="A0A8T1WKV7"/>
<evidence type="ECO:0000256" key="1">
    <source>
        <dbReference type="SAM" id="Coils"/>
    </source>
</evidence>
<name>A0A8T1WKV7_9STRA</name>
<proteinExistence type="predicted"/>
<dbReference type="EMBL" id="JAGDFM010000009">
    <property type="protein sequence ID" value="KAG7392603.1"/>
    <property type="molecule type" value="Genomic_DNA"/>
</dbReference>
<dbReference type="SMART" id="SM00368">
    <property type="entry name" value="LRR_RI"/>
    <property type="match status" value="4"/>
</dbReference>